<dbReference type="AlphaFoldDB" id="A0A2P2MU10"/>
<protein>
    <submittedName>
        <fullName evidence="2">Uncharacterized protein MANES_11G069800</fullName>
    </submittedName>
</protein>
<evidence type="ECO:0000313" key="2">
    <source>
        <dbReference type="EMBL" id="MBX33692.1"/>
    </source>
</evidence>
<sequence>MISGIDAIGLKEMMRLTIMVLMALTFWPFLDTFSAFASFLLFFIFIFLFFPFMYNLLILLSYSYLMASFCKSFLISNAHIWGGLKPQVCFFL</sequence>
<keyword evidence="1" id="KW-1133">Transmembrane helix</keyword>
<organism evidence="2">
    <name type="scientific">Rhizophora mucronata</name>
    <name type="common">Asiatic mangrove</name>
    <dbReference type="NCBI Taxonomy" id="61149"/>
    <lineage>
        <taxon>Eukaryota</taxon>
        <taxon>Viridiplantae</taxon>
        <taxon>Streptophyta</taxon>
        <taxon>Embryophyta</taxon>
        <taxon>Tracheophyta</taxon>
        <taxon>Spermatophyta</taxon>
        <taxon>Magnoliopsida</taxon>
        <taxon>eudicotyledons</taxon>
        <taxon>Gunneridae</taxon>
        <taxon>Pentapetalae</taxon>
        <taxon>rosids</taxon>
        <taxon>fabids</taxon>
        <taxon>Malpighiales</taxon>
        <taxon>Rhizophoraceae</taxon>
        <taxon>Rhizophora</taxon>
    </lineage>
</organism>
<keyword evidence="1" id="KW-0472">Membrane</keyword>
<dbReference type="EMBL" id="GGEC01053208">
    <property type="protein sequence ID" value="MBX33692.1"/>
    <property type="molecule type" value="Transcribed_RNA"/>
</dbReference>
<feature type="transmembrane region" description="Helical" evidence="1">
    <location>
        <begin position="36"/>
        <end position="65"/>
    </location>
</feature>
<feature type="transmembrane region" description="Helical" evidence="1">
    <location>
        <begin position="12"/>
        <end position="30"/>
    </location>
</feature>
<evidence type="ECO:0000256" key="1">
    <source>
        <dbReference type="SAM" id="Phobius"/>
    </source>
</evidence>
<accession>A0A2P2MU10</accession>
<reference evidence="2" key="1">
    <citation type="submission" date="2018-02" db="EMBL/GenBank/DDBJ databases">
        <title>Rhizophora mucronata_Transcriptome.</title>
        <authorList>
            <person name="Meera S.P."/>
            <person name="Sreeshan A."/>
            <person name="Augustine A."/>
        </authorList>
    </citation>
    <scope>NUCLEOTIDE SEQUENCE</scope>
    <source>
        <tissue evidence="2">Leaf</tissue>
    </source>
</reference>
<proteinExistence type="predicted"/>
<keyword evidence="1" id="KW-0812">Transmembrane</keyword>
<name>A0A2P2MU10_RHIMU</name>